<dbReference type="AlphaFoldDB" id="A0A1S2N732"/>
<sequence>MTKLHPILQWGMHNWALTPCIQVWRNRTSGGGFAVHFLRGRIGFWF</sequence>
<proteinExistence type="predicted"/>
<protein>
    <submittedName>
        <fullName evidence="1">Uncharacterized protein</fullName>
    </submittedName>
</protein>
<evidence type="ECO:0000313" key="1">
    <source>
        <dbReference type="EMBL" id="OIJ40896.1"/>
    </source>
</evidence>
<organism evidence="1 2">
    <name type="scientific">Massilia timonae</name>
    <dbReference type="NCBI Taxonomy" id="47229"/>
    <lineage>
        <taxon>Bacteria</taxon>
        <taxon>Pseudomonadati</taxon>
        <taxon>Pseudomonadota</taxon>
        <taxon>Betaproteobacteria</taxon>
        <taxon>Burkholderiales</taxon>
        <taxon>Oxalobacteraceae</taxon>
        <taxon>Telluria group</taxon>
        <taxon>Massilia</taxon>
    </lineage>
</organism>
<name>A0A1S2N732_9BURK</name>
<evidence type="ECO:0000313" key="2">
    <source>
        <dbReference type="Proteomes" id="UP000180246"/>
    </source>
</evidence>
<comment type="caution">
    <text evidence="1">The sequence shown here is derived from an EMBL/GenBank/DDBJ whole genome shotgun (WGS) entry which is preliminary data.</text>
</comment>
<dbReference type="Proteomes" id="UP000180246">
    <property type="component" value="Unassembled WGS sequence"/>
</dbReference>
<dbReference type="EMBL" id="JRYB01000001">
    <property type="protein sequence ID" value="OIJ40896.1"/>
    <property type="molecule type" value="Genomic_DNA"/>
</dbReference>
<accession>A0A1S2N732</accession>
<reference evidence="1 2" key="1">
    <citation type="submission" date="2014-10" db="EMBL/GenBank/DDBJ databases">
        <authorList>
            <person name="Seo M.-J."/>
            <person name="Seok Y.J."/>
            <person name="Cha I.-T."/>
        </authorList>
    </citation>
    <scope>NUCLEOTIDE SEQUENCE [LARGE SCALE GENOMIC DNA]</scope>
    <source>
        <strain evidence="1 2">NEU</strain>
    </source>
</reference>
<gene>
    <name evidence="1" type="ORF">LO55_5034</name>
</gene>